<dbReference type="Proteomes" id="UP000190188">
    <property type="component" value="Unassembled WGS sequence"/>
</dbReference>
<sequence>MKTRVKVTIAALSSVLLLGSMNFAAEAAPSKSVKTVAAKPQAVNKAEQLEKEEIARINKLLEENPDDSYMVYVSNELTKGKGLETFAMGNISPEYTTYEDYWIKASTLKEPIPKQPDGLPEGYSFAEGKIIGPNSGNYQKEMKAEAKKLGKQIYSKKINWTTTNLITLKYKNGDNYIQLQSTRLDAKDNKQKGYTYLTAEEMKKKNPKISAEFISTTLSWIENDKAFAITTNPGNPSTKDDLIKLAKTAVKK</sequence>
<dbReference type="EMBL" id="MSZX01000014">
    <property type="protein sequence ID" value="OPA73817.1"/>
    <property type="molecule type" value="Genomic_DNA"/>
</dbReference>
<dbReference type="AlphaFoldDB" id="A0A1T2X1W0"/>
<feature type="signal peptide" evidence="1">
    <location>
        <begin position="1"/>
        <end position="27"/>
    </location>
</feature>
<proteinExistence type="predicted"/>
<comment type="caution">
    <text evidence="2">The sequence shown here is derived from an EMBL/GenBank/DDBJ whole genome shotgun (WGS) entry which is preliminary data.</text>
</comment>
<keyword evidence="3" id="KW-1185">Reference proteome</keyword>
<reference evidence="2 3" key="1">
    <citation type="submission" date="2017-01" db="EMBL/GenBank/DDBJ databases">
        <title>Genome analysis of Paenibacillus selenitrireducens ES3-24.</title>
        <authorList>
            <person name="Xu D."/>
            <person name="Yao R."/>
            <person name="Zheng S."/>
        </authorList>
    </citation>
    <scope>NUCLEOTIDE SEQUENCE [LARGE SCALE GENOMIC DNA]</scope>
    <source>
        <strain evidence="2 3">ES3-24</strain>
    </source>
</reference>
<feature type="chain" id="PRO_5012210825" evidence="1">
    <location>
        <begin position="28"/>
        <end position="252"/>
    </location>
</feature>
<evidence type="ECO:0000256" key="1">
    <source>
        <dbReference type="SAM" id="SignalP"/>
    </source>
</evidence>
<dbReference type="STRING" id="1324314.BVG16_27455"/>
<gene>
    <name evidence="2" type="ORF">BVG16_27455</name>
</gene>
<organism evidence="2 3">
    <name type="scientific">Paenibacillus selenitireducens</name>
    <dbReference type="NCBI Taxonomy" id="1324314"/>
    <lineage>
        <taxon>Bacteria</taxon>
        <taxon>Bacillati</taxon>
        <taxon>Bacillota</taxon>
        <taxon>Bacilli</taxon>
        <taxon>Bacillales</taxon>
        <taxon>Paenibacillaceae</taxon>
        <taxon>Paenibacillus</taxon>
    </lineage>
</organism>
<name>A0A1T2X1W0_9BACL</name>
<keyword evidence="1" id="KW-0732">Signal</keyword>
<evidence type="ECO:0000313" key="2">
    <source>
        <dbReference type="EMBL" id="OPA73817.1"/>
    </source>
</evidence>
<evidence type="ECO:0000313" key="3">
    <source>
        <dbReference type="Proteomes" id="UP000190188"/>
    </source>
</evidence>
<dbReference type="RefSeq" id="WP_078502387.1">
    <property type="nucleotide sequence ID" value="NZ_MSZX01000014.1"/>
</dbReference>
<accession>A0A1T2X1W0</accession>
<protein>
    <submittedName>
        <fullName evidence="2">Uncharacterized protein</fullName>
    </submittedName>
</protein>